<dbReference type="EMBL" id="VSRR010017141">
    <property type="protein sequence ID" value="MPC60060.1"/>
    <property type="molecule type" value="Genomic_DNA"/>
</dbReference>
<sequence length="90" mass="10124">MLCYSVCVSVCLSGLVRGFVCLFVLQNHVSKFAAGNQEPVAVDAEKAEAILDLFSILLYVRSARNLLKGGETQRELREEEEEEEEEEDKK</sequence>
<reference evidence="2 3" key="1">
    <citation type="submission" date="2019-05" db="EMBL/GenBank/DDBJ databases">
        <title>Another draft genome of Portunus trituberculatus and its Hox gene families provides insights of decapod evolution.</title>
        <authorList>
            <person name="Jeong J.-H."/>
            <person name="Song I."/>
            <person name="Kim S."/>
            <person name="Choi T."/>
            <person name="Kim D."/>
            <person name="Ryu S."/>
            <person name="Kim W."/>
        </authorList>
    </citation>
    <scope>NUCLEOTIDE SEQUENCE [LARGE SCALE GENOMIC DNA]</scope>
    <source>
        <tissue evidence="2">Muscle</tissue>
    </source>
</reference>
<keyword evidence="3" id="KW-1185">Reference proteome</keyword>
<dbReference type="Proteomes" id="UP000324222">
    <property type="component" value="Unassembled WGS sequence"/>
</dbReference>
<feature type="region of interest" description="Disordered" evidence="1">
    <location>
        <begin position="70"/>
        <end position="90"/>
    </location>
</feature>
<comment type="caution">
    <text evidence="2">The sequence shown here is derived from an EMBL/GenBank/DDBJ whole genome shotgun (WGS) entry which is preliminary data.</text>
</comment>
<evidence type="ECO:0000256" key="1">
    <source>
        <dbReference type="SAM" id="MobiDB-lite"/>
    </source>
</evidence>
<proteinExistence type="predicted"/>
<feature type="compositionally biased region" description="Acidic residues" evidence="1">
    <location>
        <begin position="78"/>
        <end position="90"/>
    </location>
</feature>
<protein>
    <submittedName>
        <fullName evidence="2">Uncharacterized protein</fullName>
    </submittedName>
</protein>
<dbReference type="AlphaFoldDB" id="A0A5B7GID5"/>
<organism evidence="2 3">
    <name type="scientific">Portunus trituberculatus</name>
    <name type="common">Swimming crab</name>
    <name type="synonym">Neptunus trituberculatus</name>
    <dbReference type="NCBI Taxonomy" id="210409"/>
    <lineage>
        <taxon>Eukaryota</taxon>
        <taxon>Metazoa</taxon>
        <taxon>Ecdysozoa</taxon>
        <taxon>Arthropoda</taxon>
        <taxon>Crustacea</taxon>
        <taxon>Multicrustacea</taxon>
        <taxon>Malacostraca</taxon>
        <taxon>Eumalacostraca</taxon>
        <taxon>Eucarida</taxon>
        <taxon>Decapoda</taxon>
        <taxon>Pleocyemata</taxon>
        <taxon>Brachyura</taxon>
        <taxon>Eubrachyura</taxon>
        <taxon>Portunoidea</taxon>
        <taxon>Portunidae</taxon>
        <taxon>Portuninae</taxon>
        <taxon>Portunus</taxon>
    </lineage>
</organism>
<evidence type="ECO:0000313" key="2">
    <source>
        <dbReference type="EMBL" id="MPC60060.1"/>
    </source>
</evidence>
<evidence type="ECO:0000313" key="3">
    <source>
        <dbReference type="Proteomes" id="UP000324222"/>
    </source>
</evidence>
<name>A0A5B7GID5_PORTR</name>
<gene>
    <name evidence="2" type="ORF">E2C01_054096</name>
</gene>
<accession>A0A5B7GID5</accession>